<evidence type="ECO:0000256" key="7">
    <source>
        <dbReference type="NCBIfam" id="TIGR02967"/>
    </source>
</evidence>
<dbReference type="GO" id="GO:0005829">
    <property type="term" value="C:cytosol"/>
    <property type="evidence" value="ECO:0007669"/>
    <property type="project" value="TreeGrafter"/>
</dbReference>
<gene>
    <name evidence="10" type="ORF">BXY39_2092</name>
</gene>
<evidence type="ECO:0000256" key="2">
    <source>
        <dbReference type="ARBA" id="ARBA00006745"/>
    </source>
</evidence>
<dbReference type="NCBIfam" id="NF006679">
    <property type="entry name" value="PRK09228.1"/>
    <property type="match status" value="1"/>
</dbReference>
<keyword evidence="6 8" id="KW-0862">Zinc</keyword>
<dbReference type="PANTHER" id="PTHR11271">
    <property type="entry name" value="GUANINE DEAMINASE"/>
    <property type="match status" value="1"/>
</dbReference>
<evidence type="ECO:0000256" key="4">
    <source>
        <dbReference type="ARBA" id="ARBA00022723"/>
    </source>
</evidence>
<organism evidence="10 11">
    <name type="scientific">Eilatimonas milleporae</name>
    <dbReference type="NCBI Taxonomy" id="911205"/>
    <lineage>
        <taxon>Bacteria</taxon>
        <taxon>Pseudomonadati</taxon>
        <taxon>Pseudomonadota</taxon>
        <taxon>Alphaproteobacteria</taxon>
        <taxon>Kordiimonadales</taxon>
        <taxon>Kordiimonadaceae</taxon>
        <taxon>Eilatimonas</taxon>
    </lineage>
</organism>
<dbReference type="GO" id="GO:0006147">
    <property type="term" value="P:guanine catabolic process"/>
    <property type="evidence" value="ECO:0007669"/>
    <property type="project" value="UniProtKB-UniRule"/>
</dbReference>
<dbReference type="SUPFAM" id="SSF51338">
    <property type="entry name" value="Composite domain of metallo-dependent hydrolases"/>
    <property type="match status" value="1"/>
</dbReference>
<dbReference type="SUPFAM" id="SSF51556">
    <property type="entry name" value="Metallo-dependent hydrolases"/>
    <property type="match status" value="1"/>
</dbReference>
<comment type="function">
    <text evidence="8">Catalyzes the hydrolytic deamination of guanine, producing xanthine and ammonia.</text>
</comment>
<dbReference type="UniPathway" id="UPA00603">
    <property type="reaction ID" value="UER00660"/>
</dbReference>
<dbReference type="EC" id="3.5.4.3" evidence="3 7"/>
<proteinExistence type="inferred from homology"/>
<dbReference type="Gene3D" id="2.30.40.10">
    <property type="entry name" value="Urease, subunit C, domain 1"/>
    <property type="match status" value="1"/>
</dbReference>
<evidence type="ECO:0000259" key="9">
    <source>
        <dbReference type="Pfam" id="PF01979"/>
    </source>
</evidence>
<dbReference type="FunCoup" id="A0A3M0CGS8">
    <property type="interactions" value="404"/>
</dbReference>
<evidence type="ECO:0000256" key="6">
    <source>
        <dbReference type="ARBA" id="ARBA00022833"/>
    </source>
</evidence>
<dbReference type="InParanoid" id="A0A3M0CGS8"/>
<dbReference type="Gene3D" id="3.20.20.140">
    <property type="entry name" value="Metal-dependent hydrolases"/>
    <property type="match status" value="1"/>
</dbReference>
<sequence>MGGDSGIRAFQGRFLTLTDDPAYGNSALRYIEDGLMIVENGLITAIGDRPALRHRLARGTIVHNLGRRLVLPGFVDTHVHMPQLDVIARHGAQLLDWLERYTFPEESRFADPDHAAEVSALFCGELLRNGTTSAMAFCTVHPGSVDAVFQAAETLGMRMTAGKSAMDRNAPDTLMDTAQTSYDDNKALIARWHGRGRLTYAVTPRFAATSSTAQLRLAGALLGEHDGLLMQTHLSENRAEVDWVLSLFPECDHYLDVYRHFGLLTDRSLFAHAIHLSDGEFAMLADHGGTIAHCPTSNFFLGSGLFDSARAAAAGVCFGLGSDVGAGTGFSMFQTMAGAYKVSQMCGTPLDAPRLFYLATLGGARAIRQDAHIGSLEPGKEADFIVLDPEATPLLARRTARSDSIADLLFALAMLGDDRLVCETYVMGRRVYSKAP</sequence>
<keyword evidence="11" id="KW-1185">Reference proteome</keyword>
<dbReference type="InterPro" id="IPR032466">
    <property type="entry name" value="Metal_Hydrolase"/>
</dbReference>
<dbReference type="Proteomes" id="UP000271227">
    <property type="component" value="Unassembled WGS sequence"/>
</dbReference>
<evidence type="ECO:0000313" key="10">
    <source>
        <dbReference type="EMBL" id="RMB07997.1"/>
    </source>
</evidence>
<dbReference type="EMBL" id="REFR01000011">
    <property type="protein sequence ID" value="RMB07997.1"/>
    <property type="molecule type" value="Genomic_DNA"/>
</dbReference>
<comment type="pathway">
    <text evidence="1 8">Purine metabolism; guanine degradation; xanthine from guanine: step 1/1.</text>
</comment>
<accession>A0A3M0CGS8</accession>
<dbReference type="NCBIfam" id="TIGR02967">
    <property type="entry name" value="guan_deamin"/>
    <property type="match status" value="1"/>
</dbReference>
<dbReference type="InterPro" id="IPR011059">
    <property type="entry name" value="Metal-dep_hydrolase_composite"/>
</dbReference>
<dbReference type="GO" id="GO:0008892">
    <property type="term" value="F:guanine deaminase activity"/>
    <property type="evidence" value="ECO:0007669"/>
    <property type="project" value="UniProtKB-UniRule"/>
</dbReference>
<dbReference type="PANTHER" id="PTHR11271:SF6">
    <property type="entry name" value="GUANINE DEAMINASE"/>
    <property type="match status" value="1"/>
</dbReference>
<comment type="caution">
    <text evidence="10">The sequence shown here is derived from an EMBL/GenBank/DDBJ whole genome shotgun (WGS) entry which is preliminary data.</text>
</comment>
<dbReference type="Pfam" id="PF01979">
    <property type="entry name" value="Amidohydro_1"/>
    <property type="match status" value="1"/>
</dbReference>
<evidence type="ECO:0000256" key="3">
    <source>
        <dbReference type="ARBA" id="ARBA00012781"/>
    </source>
</evidence>
<name>A0A3M0CGS8_9PROT</name>
<keyword evidence="5 8" id="KW-0378">Hydrolase</keyword>
<comment type="similarity">
    <text evidence="2 8">Belongs to the metallo-dependent hydrolases superfamily. ATZ/TRZ family.</text>
</comment>
<dbReference type="FunFam" id="3.20.20.140:FF:000022">
    <property type="entry name" value="Guanine deaminase"/>
    <property type="match status" value="1"/>
</dbReference>
<dbReference type="InterPro" id="IPR051607">
    <property type="entry name" value="Metallo-dep_hydrolases"/>
</dbReference>
<dbReference type="InterPro" id="IPR006680">
    <property type="entry name" value="Amidohydro-rel"/>
</dbReference>
<evidence type="ECO:0000256" key="5">
    <source>
        <dbReference type="ARBA" id="ARBA00022801"/>
    </source>
</evidence>
<dbReference type="GO" id="GO:0008270">
    <property type="term" value="F:zinc ion binding"/>
    <property type="evidence" value="ECO:0007669"/>
    <property type="project" value="UniProtKB-UniRule"/>
</dbReference>
<keyword evidence="4 8" id="KW-0479">Metal-binding</keyword>
<protein>
    <recommendedName>
        <fullName evidence="3 7">Guanine deaminase</fullName>
        <shortName evidence="8">Guanase</shortName>
        <ecNumber evidence="3 7">3.5.4.3</ecNumber>
    </recommendedName>
    <alternativeName>
        <fullName evidence="8">Guanine aminohydrolase</fullName>
    </alternativeName>
</protein>
<dbReference type="RefSeq" id="WP_211332186.1">
    <property type="nucleotide sequence ID" value="NZ_REFR01000011.1"/>
</dbReference>
<evidence type="ECO:0000313" key="11">
    <source>
        <dbReference type="Proteomes" id="UP000271227"/>
    </source>
</evidence>
<feature type="domain" description="Amidohydrolase-related" evidence="9">
    <location>
        <begin position="69"/>
        <end position="430"/>
    </location>
</feature>
<comment type="cofactor">
    <cofactor evidence="8">
        <name>Zn(2+)</name>
        <dbReference type="ChEBI" id="CHEBI:29105"/>
    </cofactor>
    <text evidence="8">Binds 1 zinc ion per subunit.</text>
</comment>
<comment type="catalytic activity">
    <reaction evidence="8">
        <text>guanine + H2O + H(+) = xanthine + NH4(+)</text>
        <dbReference type="Rhea" id="RHEA:14665"/>
        <dbReference type="ChEBI" id="CHEBI:15377"/>
        <dbReference type="ChEBI" id="CHEBI:15378"/>
        <dbReference type="ChEBI" id="CHEBI:16235"/>
        <dbReference type="ChEBI" id="CHEBI:17712"/>
        <dbReference type="ChEBI" id="CHEBI:28938"/>
        <dbReference type="EC" id="3.5.4.3"/>
    </reaction>
</comment>
<evidence type="ECO:0000256" key="1">
    <source>
        <dbReference type="ARBA" id="ARBA00004984"/>
    </source>
</evidence>
<reference evidence="10 11" key="1">
    <citation type="submission" date="2018-10" db="EMBL/GenBank/DDBJ databases">
        <title>Genomic Encyclopedia of Archaeal and Bacterial Type Strains, Phase II (KMG-II): from individual species to whole genera.</title>
        <authorList>
            <person name="Goeker M."/>
        </authorList>
    </citation>
    <scope>NUCLEOTIDE SEQUENCE [LARGE SCALE GENOMIC DNA]</scope>
    <source>
        <strain evidence="10 11">DSM 25217</strain>
    </source>
</reference>
<evidence type="ECO:0000256" key="8">
    <source>
        <dbReference type="RuleBase" id="RU366009"/>
    </source>
</evidence>
<dbReference type="InterPro" id="IPR014311">
    <property type="entry name" value="Guanine_deaminase"/>
</dbReference>
<dbReference type="AlphaFoldDB" id="A0A3M0CGS8"/>